<accession>A0ABT8J1T8</accession>
<feature type="domain" description="HTH marR-type" evidence="1">
    <location>
        <begin position="1"/>
        <end position="146"/>
    </location>
</feature>
<dbReference type="PANTHER" id="PTHR33164">
    <property type="entry name" value="TRANSCRIPTIONAL REGULATOR, MARR FAMILY"/>
    <property type="match status" value="1"/>
</dbReference>
<dbReference type="InterPro" id="IPR000835">
    <property type="entry name" value="HTH_MarR-typ"/>
</dbReference>
<name>A0ABT8J1T8_9MICO</name>
<proteinExistence type="predicted"/>
<evidence type="ECO:0000259" key="1">
    <source>
        <dbReference type="PROSITE" id="PS50995"/>
    </source>
</evidence>
<dbReference type="PANTHER" id="PTHR33164:SF99">
    <property type="entry name" value="MARR FAMILY REGULATORY PROTEIN"/>
    <property type="match status" value="1"/>
</dbReference>
<organism evidence="2 3">
    <name type="scientific">Leifsonia virtsii</name>
    <dbReference type="NCBI Taxonomy" id="3035915"/>
    <lineage>
        <taxon>Bacteria</taxon>
        <taxon>Bacillati</taxon>
        <taxon>Actinomycetota</taxon>
        <taxon>Actinomycetes</taxon>
        <taxon>Micrococcales</taxon>
        <taxon>Microbacteriaceae</taxon>
        <taxon>Leifsonia</taxon>
    </lineage>
</organism>
<dbReference type="SMART" id="SM00347">
    <property type="entry name" value="HTH_MARR"/>
    <property type="match status" value="1"/>
</dbReference>
<gene>
    <name evidence="2" type="ORF">P5G59_17970</name>
</gene>
<dbReference type="Proteomes" id="UP001174210">
    <property type="component" value="Unassembled WGS sequence"/>
</dbReference>
<reference evidence="2" key="1">
    <citation type="submission" date="2023-03" db="EMBL/GenBank/DDBJ databases">
        <title>MT1 and MT2 Draft Genomes of Novel Species.</title>
        <authorList>
            <person name="Venkateswaran K."/>
        </authorList>
    </citation>
    <scope>NUCLEOTIDE SEQUENCE</scope>
    <source>
        <strain evidence="2">F6_8S_P_1A</strain>
    </source>
</reference>
<dbReference type="RefSeq" id="WP_301220389.1">
    <property type="nucleotide sequence ID" value="NZ_JAROCB010000005.1"/>
</dbReference>
<protein>
    <submittedName>
        <fullName evidence="2">MarR family transcriptional regulator</fullName>
    </submittedName>
</protein>
<evidence type="ECO:0000313" key="2">
    <source>
        <dbReference type="EMBL" id="MDN4599044.1"/>
    </source>
</evidence>
<dbReference type="PROSITE" id="PS50995">
    <property type="entry name" value="HTH_MARR_2"/>
    <property type="match status" value="1"/>
</dbReference>
<dbReference type="InterPro" id="IPR036388">
    <property type="entry name" value="WH-like_DNA-bd_sf"/>
</dbReference>
<sequence length="170" mass="18099">MTSAKDDETRRAAWLGLVALTQVLPPVLDSHASRDSASTHYEYFVLTRLAEEPGRRMRLSALAAATNASVSRLSHVITRLESRALVERVPCEEDGRATNAVLTAAGAELVSNAAPGQLELVRERLLGSLTPAQVEQLAEISTALIGSIDPARKPSDVCESVVQAAESRGA</sequence>
<dbReference type="EMBL" id="JAROCB010000005">
    <property type="protein sequence ID" value="MDN4599044.1"/>
    <property type="molecule type" value="Genomic_DNA"/>
</dbReference>
<dbReference type="InterPro" id="IPR039422">
    <property type="entry name" value="MarR/SlyA-like"/>
</dbReference>
<keyword evidence="3" id="KW-1185">Reference proteome</keyword>
<dbReference type="Gene3D" id="1.10.10.10">
    <property type="entry name" value="Winged helix-like DNA-binding domain superfamily/Winged helix DNA-binding domain"/>
    <property type="match status" value="1"/>
</dbReference>
<evidence type="ECO:0000313" key="3">
    <source>
        <dbReference type="Proteomes" id="UP001174210"/>
    </source>
</evidence>
<dbReference type="SUPFAM" id="SSF46785">
    <property type="entry name" value="Winged helix' DNA-binding domain"/>
    <property type="match status" value="1"/>
</dbReference>
<comment type="caution">
    <text evidence="2">The sequence shown here is derived from an EMBL/GenBank/DDBJ whole genome shotgun (WGS) entry which is preliminary data.</text>
</comment>
<dbReference type="Pfam" id="PF01047">
    <property type="entry name" value="MarR"/>
    <property type="match status" value="1"/>
</dbReference>
<dbReference type="InterPro" id="IPR036390">
    <property type="entry name" value="WH_DNA-bd_sf"/>
</dbReference>